<dbReference type="AlphaFoldDB" id="A0A0G4JP16"/>
<dbReference type="Proteomes" id="UP000044377">
    <property type="component" value="Unassembled WGS sequence"/>
</dbReference>
<sequence>MKTIRLLFVLYFIPFLSFSQDTDRDNKVYRSDTFGNFSDAAGKALIVNSENDKVQVSGYKIDSDMSRYVNRDHVGFYISMRGPQDQIITKGGQVKYEMNGFYYNDFYEINKIKRNMFVSTRTVPKFSARITDIDYKKKFIRVSGWFADGNSSMGQIPPQGAVSIINAADKIWGQNTNVYIDKKSTAKTATGYELGVISDGSHGYPIWGFHAVNISNAGEPFSQAFRATGKWNVGYFSSSDVTNSFVAQEPKGAGIVIVNDKNESWAGGGLRLSSMYENKKAYLVSSDINNKKIFYIKPDGTHNIDRHLILKTAKTTSLNPYGPSVVICNNRKPITLYLPNIPNLDGLSIEIKAINSGNVTVKSTDDNFTIQKNTGTYIKLINVSGRWVKLFQSN</sequence>
<protein>
    <submittedName>
        <fullName evidence="1">Uncharacterized protein</fullName>
    </submittedName>
</protein>
<dbReference type="RefSeq" id="WP_048635579.1">
    <property type="nucleotide sequence ID" value="NZ_CGIG01000001.1"/>
</dbReference>
<accession>A0A0G4JP16</accession>
<evidence type="ECO:0000313" key="1">
    <source>
        <dbReference type="EMBL" id="CPR13628.1"/>
    </source>
</evidence>
<evidence type="ECO:0000313" key="2">
    <source>
        <dbReference type="Proteomes" id="UP000044377"/>
    </source>
</evidence>
<organism evidence="1 2">
    <name type="scientific">Brenneria goodwinii</name>
    <dbReference type="NCBI Taxonomy" id="1109412"/>
    <lineage>
        <taxon>Bacteria</taxon>
        <taxon>Pseudomonadati</taxon>
        <taxon>Pseudomonadota</taxon>
        <taxon>Gammaproteobacteria</taxon>
        <taxon>Enterobacterales</taxon>
        <taxon>Pectobacteriaceae</taxon>
        <taxon>Brenneria</taxon>
    </lineage>
</organism>
<proteinExistence type="predicted"/>
<dbReference type="EMBL" id="CGIG01000001">
    <property type="protein sequence ID" value="CPR13628.1"/>
    <property type="molecule type" value="Genomic_DNA"/>
</dbReference>
<gene>
    <name evidence="1" type="ORF">BN1221_00024c</name>
</gene>
<name>A0A0G4JP16_9GAMM</name>
<reference evidence="2" key="1">
    <citation type="submission" date="2015-01" db="EMBL/GenBank/DDBJ databases">
        <authorList>
            <person name="Paterson Steve"/>
        </authorList>
    </citation>
    <scope>NUCLEOTIDE SEQUENCE [LARGE SCALE GENOMIC DNA]</scope>
    <source>
        <strain evidence="2">OBR1</strain>
    </source>
</reference>
<keyword evidence="2" id="KW-1185">Reference proteome</keyword>